<proteinExistence type="predicted"/>
<keyword evidence="2" id="KW-1185">Reference proteome</keyword>
<evidence type="ECO:0000313" key="2">
    <source>
        <dbReference type="Proteomes" id="UP001500897"/>
    </source>
</evidence>
<evidence type="ECO:0000313" key="1">
    <source>
        <dbReference type="EMBL" id="GAA2118124.1"/>
    </source>
</evidence>
<organism evidence="1 2">
    <name type="scientific">Kitasatospora saccharophila</name>
    <dbReference type="NCBI Taxonomy" id="407973"/>
    <lineage>
        <taxon>Bacteria</taxon>
        <taxon>Bacillati</taxon>
        <taxon>Actinomycetota</taxon>
        <taxon>Actinomycetes</taxon>
        <taxon>Kitasatosporales</taxon>
        <taxon>Streptomycetaceae</taxon>
        <taxon>Kitasatospora</taxon>
    </lineage>
</organism>
<dbReference type="EMBL" id="BAAANS010000061">
    <property type="protein sequence ID" value="GAA2118124.1"/>
    <property type="molecule type" value="Genomic_DNA"/>
</dbReference>
<reference evidence="1 2" key="1">
    <citation type="journal article" date="2019" name="Int. J. Syst. Evol. Microbiol.">
        <title>The Global Catalogue of Microorganisms (GCM) 10K type strain sequencing project: providing services to taxonomists for standard genome sequencing and annotation.</title>
        <authorList>
            <consortium name="The Broad Institute Genomics Platform"/>
            <consortium name="The Broad Institute Genome Sequencing Center for Infectious Disease"/>
            <person name="Wu L."/>
            <person name="Ma J."/>
        </authorList>
    </citation>
    <scope>NUCLEOTIDE SEQUENCE [LARGE SCALE GENOMIC DNA]</scope>
    <source>
        <strain evidence="1 2">JCM 14559</strain>
    </source>
</reference>
<accession>A0ABN2XUR6</accession>
<comment type="caution">
    <text evidence="1">The sequence shown here is derived from an EMBL/GenBank/DDBJ whole genome shotgun (WGS) entry which is preliminary data.</text>
</comment>
<sequence>MTAALPAGALGTALARFPLTPDTGPRVAPPLEQRVEEIAASARSAADHADAGLAADVHRCAAQLHFDQGRPGTAYALCNLHTALFLQARPLSVPLAMCALTSQLTHAELLVREGHPGTAIALLEAVSLAIGTNRDAETPAVGTLSLAGLSADDDDRAVLYDWWEGASLLPLAHALACAGEWARARGTLMADPTPPPGPGAALQLGTIALALGGQHQIAATRLARTRLDRHTPWEHVVAAALTVACTLLSPRPDKHVLADQLTALCEAHETYRPGSSPEFDTELTLVCVDLCTAADTLMAADPLYAAATDWTLERPDGYSARALLEHPLAARLPDTDRKELASIVKQAGLGASALPPHLDNRLIQSLDLATEAITAALTTGPS</sequence>
<gene>
    <name evidence="1" type="ORF">GCM10009759_65130</name>
</gene>
<name>A0ABN2XUR6_9ACTN</name>
<dbReference type="Proteomes" id="UP001500897">
    <property type="component" value="Unassembled WGS sequence"/>
</dbReference>
<protein>
    <submittedName>
        <fullName evidence="1">Uncharacterized protein</fullName>
    </submittedName>
</protein>